<evidence type="ECO:0000313" key="2">
    <source>
        <dbReference type="Proteomes" id="UP000198705"/>
    </source>
</evidence>
<accession>A0A1I5CII2</accession>
<dbReference type="Proteomes" id="UP000198705">
    <property type="component" value="Unassembled WGS sequence"/>
</dbReference>
<evidence type="ECO:0008006" key="3">
    <source>
        <dbReference type="Google" id="ProtNLM"/>
    </source>
</evidence>
<dbReference type="OrthoDB" id="9770030at2"/>
<name>A0A1I5CII2_9FLAO</name>
<dbReference type="EMBL" id="FOVN01000005">
    <property type="protein sequence ID" value="SFN86707.1"/>
    <property type="molecule type" value="Genomic_DNA"/>
</dbReference>
<protein>
    <recommendedName>
        <fullName evidence="3">Tellurite resistance protein TerB</fullName>
    </recommendedName>
</protein>
<dbReference type="AlphaFoldDB" id="A0A1I5CII2"/>
<keyword evidence="2" id="KW-1185">Reference proteome</keyword>
<dbReference type="RefSeq" id="WP_092208860.1">
    <property type="nucleotide sequence ID" value="NZ_FOVN01000005.1"/>
</dbReference>
<gene>
    <name evidence="1" type="ORF">SAMN04487989_10596</name>
</gene>
<organism evidence="1 2">
    <name type="scientific">Bizionia echini</name>
    <dbReference type="NCBI Taxonomy" id="649333"/>
    <lineage>
        <taxon>Bacteria</taxon>
        <taxon>Pseudomonadati</taxon>
        <taxon>Bacteroidota</taxon>
        <taxon>Flavobacteriia</taxon>
        <taxon>Flavobacteriales</taxon>
        <taxon>Flavobacteriaceae</taxon>
        <taxon>Bizionia</taxon>
    </lineage>
</organism>
<evidence type="ECO:0000313" key="1">
    <source>
        <dbReference type="EMBL" id="SFN86707.1"/>
    </source>
</evidence>
<dbReference type="STRING" id="649333.SAMN04487989_10596"/>
<reference evidence="2" key="1">
    <citation type="submission" date="2016-10" db="EMBL/GenBank/DDBJ databases">
        <authorList>
            <person name="Varghese N."/>
            <person name="Submissions S."/>
        </authorList>
    </citation>
    <scope>NUCLEOTIDE SEQUENCE [LARGE SCALE GENOMIC DNA]</scope>
    <source>
        <strain evidence="2">DSM 23925</strain>
    </source>
</reference>
<proteinExistence type="predicted"/>
<sequence length="111" mass="13406">MKNPLTKWTKAELKIYILLLCAKIDQNESAEELTLIKSKTTDETYNKLYNEFCCDDEDGCFEKIEDAINYHEYSPKELFWLKQEILEVFHSDKKFVMKERYLEKVFDNILY</sequence>